<dbReference type="SUPFAM" id="SSF50104">
    <property type="entry name" value="Translation proteins SH3-like domain"/>
    <property type="match status" value="1"/>
</dbReference>
<sequence>MMYKNGAGWYAVFVATGEEDKVKARINFRMQGRMRAIVPKRRLKERREGKWEDKIRTLFPGYILLNGMIGNETYDLVRDIPGVIRFLRDKDGPLQIHKSEIEVIGKLTADCEIIGYSRVYVTGEKVMVIDGPLYGMEGCIKSIDKRKGRAKVLLNIMNEPRLVELSVALVQPA</sequence>
<gene>
    <name evidence="5" type="ORF">CTER_1980</name>
</gene>
<dbReference type="PANTHER" id="PTHR30265:SF4">
    <property type="entry name" value="KOW MOTIF FAMILY PROTEIN, EXPRESSED"/>
    <property type="match status" value="1"/>
</dbReference>
<dbReference type="RefSeq" id="WP_004625637.1">
    <property type="nucleotide sequence ID" value="NZ_AORV01000031.1"/>
</dbReference>
<dbReference type="InterPro" id="IPR047663">
    <property type="entry name" value="Transcription_antiterm_LoaP"/>
</dbReference>
<evidence type="ECO:0000259" key="4">
    <source>
        <dbReference type="SMART" id="SM00738"/>
    </source>
</evidence>
<accession>S0FUC5</accession>
<dbReference type="GO" id="GO:0006354">
    <property type="term" value="P:DNA-templated transcription elongation"/>
    <property type="evidence" value="ECO:0007669"/>
    <property type="project" value="InterPro"/>
</dbReference>
<evidence type="ECO:0000313" key="6">
    <source>
        <dbReference type="Proteomes" id="UP000014155"/>
    </source>
</evidence>
<organism evidence="5 6">
    <name type="scientific">Ruminiclostridium cellobioparum subsp. termitidis CT1112</name>
    <dbReference type="NCBI Taxonomy" id="1195236"/>
    <lineage>
        <taxon>Bacteria</taxon>
        <taxon>Bacillati</taxon>
        <taxon>Bacillota</taxon>
        <taxon>Clostridia</taxon>
        <taxon>Eubacteriales</taxon>
        <taxon>Oscillospiraceae</taxon>
        <taxon>Ruminiclostridium</taxon>
    </lineage>
</organism>
<reference evidence="5 6" key="1">
    <citation type="journal article" date="2013" name="Genome Announc.">
        <title>Draft Genome Sequence of the Cellulolytic, Mesophilic, Anaerobic Bacterium Clostridium termitidis Strain CT1112 (DSM 5398).</title>
        <authorList>
            <person name="Lal S."/>
            <person name="Ramachandran U."/>
            <person name="Zhang X."/>
            <person name="Munir R."/>
            <person name="Sparling R."/>
            <person name="Levin D.B."/>
        </authorList>
    </citation>
    <scope>NUCLEOTIDE SEQUENCE [LARGE SCALE GENOMIC DNA]</scope>
    <source>
        <strain evidence="5 6">CT1112</strain>
    </source>
</reference>
<evidence type="ECO:0000256" key="2">
    <source>
        <dbReference type="ARBA" id="ARBA00023015"/>
    </source>
</evidence>
<dbReference type="PANTHER" id="PTHR30265">
    <property type="entry name" value="RHO-INTERACTING TRANSCRIPTION TERMINATION FACTOR NUSG"/>
    <property type="match status" value="1"/>
</dbReference>
<evidence type="ECO:0000256" key="3">
    <source>
        <dbReference type="ARBA" id="ARBA00023163"/>
    </source>
</evidence>
<dbReference type="InterPro" id="IPR014722">
    <property type="entry name" value="Rib_uL2_dom2"/>
</dbReference>
<proteinExistence type="predicted"/>
<dbReference type="EMBL" id="AORV01000031">
    <property type="protein sequence ID" value="EMS72123.1"/>
    <property type="molecule type" value="Genomic_DNA"/>
</dbReference>
<evidence type="ECO:0000313" key="5">
    <source>
        <dbReference type="EMBL" id="EMS72123.1"/>
    </source>
</evidence>
<dbReference type="Pfam" id="PF02357">
    <property type="entry name" value="NusG"/>
    <property type="match status" value="1"/>
</dbReference>
<keyword evidence="1" id="KW-0889">Transcription antitermination</keyword>
<dbReference type="AlphaFoldDB" id="S0FUC5"/>
<dbReference type="InterPro" id="IPR043425">
    <property type="entry name" value="NusG-like"/>
</dbReference>
<dbReference type="GO" id="GO:0031564">
    <property type="term" value="P:transcription antitermination"/>
    <property type="evidence" value="ECO:0007669"/>
    <property type="project" value="UniProtKB-KW"/>
</dbReference>
<dbReference type="Proteomes" id="UP000014155">
    <property type="component" value="Unassembled WGS sequence"/>
</dbReference>
<dbReference type="SMART" id="SM00738">
    <property type="entry name" value="NGN"/>
    <property type="match status" value="1"/>
</dbReference>
<dbReference type="InterPro" id="IPR036735">
    <property type="entry name" value="NGN_dom_sf"/>
</dbReference>
<dbReference type="PATRIC" id="fig|1195236.3.peg.2280"/>
<dbReference type="SUPFAM" id="SSF82679">
    <property type="entry name" value="N-utilization substance G protein NusG, N-terminal domain"/>
    <property type="match status" value="1"/>
</dbReference>
<protein>
    <submittedName>
        <fullName evidence="5">Transcription antiterminator</fullName>
    </submittedName>
</protein>
<keyword evidence="6" id="KW-1185">Reference proteome</keyword>
<feature type="domain" description="NusG-like N-terminal" evidence="4">
    <location>
        <begin position="6"/>
        <end position="108"/>
    </location>
</feature>
<keyword evidence="2" id="KW-0805">Transcription regulation</keyword>
<dbReference type="NCBIfam" id="NF033641">
    <property type="entry name" value="antiterm_LoaP"/>
    <property type="match status" value="1"/>
</dbReference>
<dbReference type="STRING" id="1195236.CTER_1980"/>
<dbReference type="CDD" id="cd06091">
    <property type="entry name" value="KOW_NusG"/>
    <property type="match status" value="1"/>
</dbReference>
<evidence type="ECO:0000256" key="1">
    <source>
        <dbReference type="ARBA" id="ARBA00022814"/>
    </source>
</evidence>
<dbReference type="InterPro" id="IPR008991">
    <property type="entry name" value="Translation_prot_SH3-like_sf"/>
</dbReference>
<dbReference type="eggNOG" id="COG0250">
    <property type="taxonomic scope" value="Bacteria"/>
</dbReference>
<keyword evidence="3" id="KW-0804">Transcription</keyword>
<dbReference type="InterPro" id="IPR006645">
    <property type="entry name" value="NGN-like_dom"/>
</dbReference>
<dbReference type="Gene3D" id="2.30.30.30">
    <property type="match status" value="1"/>
</dbReference>
<comment type="caution">
    <text evidence="5">The sequence shown here is derived from an EMBL/GenBank/DDBJ whole genome shotgun (WGS) entry which is preliminary data.</text>
</comment>
<dbReference type="Gene3D" id="3.30.70.940">
    <property type="entry name" value="NusG, N-terminal domain"/>
    <property type="match status" value="1"/>
</dbReference>
<dbReference type="CDD" id="cd08000">
    <property type="entry name" value="NGN"/>
    <property type="match status" value="1"/>
</dbReference>
<name>S0FUC5_RUMCE</name>